<name>A0A0K0XV84_9GAMM</name>
<keyword evidence="5" id="KW-1185">Reference proteome</keyword>
<dbReference type="STRING" id="1579979.WM2015_1157"/>
<dbReference type="InterPro" id="IPR019734">
    <property type="entry name" value="TPR_rpt"/>
</dbReference>
<dbReference type="Pfam" id="PF14559">
    <property type="entry name" value="TPR_19"/>
    <property type="match status" value="2"/>
</dbReference>
<dbReference type="SUPFAM" id="SSF48452">
    <property type="entry name" value="TPR-like"/>
    <property type="match status" value="2"/>
</dbReference>
<proteinExistence type="predicted"/>
<keyword evidence="1" id="KW-0677">Repeat</keyword>
<dbReference type="AlphaFoldDB" id="A0A0K0XV84"/>
<dbReference type="RefSeq" id="WP_169751108.1">
    <property type="nucleotide sequence ID" value="NZ_CP012154.1"/>
</dbReference>
<evidence type="ECO:0000313" key="5">
    <source>
        <dbReference type="Proteomes" id="UP000066624"/>
    </source>
</evidence>
<evidence type="ECO:0000256" key="3">
    <source>
        <dbReference type="PROSITE-ProRule" id="PRU00339"/>
    </source>
</evidence>
<dbReference type="PROSITE" id="PS50005">
    <property type="entry name" value="TPR"/>
    <property type="match status" value="1"/>
</dbReference>
<evidence type="ECO:0000313" key="4">
    <source>
        <dbReference type="EMBL" id="AKS41531.1"/>
    </source>
</evidence>
<protein>
    <submittedName>
        <fullName evidence="4">Uncharacterized protein</fullName>
    </submittedName>
</protein>
<dbReference type="InterPro" id="IPR051012">
    <property type="entry name" value="CellSynth/LPSAsmb/PSIAsmb"/>
</dbReference>
<evidence type="ECO:0000256" key="1">
    <source>
        <dbReference type="ARBA" id="ARBA00022737"/>
    </source>
</evidence>
<dbReference type="Pfam" id="PF13432">
    <property type="entry name" value="TPR_16"/>
    <property type="match status" value="1"/>
</dbReference>
<dbReference type="KEGG" id="wma:WM2015_1157"/>
<dbReference type="SMART" id="SM00028">
    <property type="entry name" value="TPR"/>
    <property type="match status" value="6"/>
</dbReference>
<dbReference type="EMBL" id="CP012154">
    <property type="protein sequence ID" value="AKS41531.1"/>
    <property type="molecule type" value="Genomic_DNA"/>
</dbReference>
<evidence type="ECO:0000256" key="2">
    <source>
        <dbReference type="ARBA" id="ARBA00022803"/>
    </source>
</evidence>
<gene>
    <name evidence="4" type="ORF">WM2015_1157</name>
</gene>
<dbReference type="InterPro" id="IPR011990">
    <property type="entry name" value="TPR-like_helical_dom_sf"/>
</dbReference>
<dbReference type="PANTHER" id="PTHR45586:SF1">
    <property type="entry name" value="LIPOPOLYSACCHARIDE ASSEMBLY PROTEIN B"/>
    <property type="match status" value="1"/>
</dbReference>
<keyword evidence="2 3" id="KW-0802">TPR repeat</keyword>
<dbReference type="Gene3D" id="1.25.40.10">
    <property type="entry name" value="Tetratricopeptide repeat domain"/>
    <property type="match status" value="2"/>
</dbReference>
<feature type="repeat" description="TPR" evidence="3">
    <location>
        <begin position="148"/>
        <end position="181"/>
    </location>
</feature>
<organism evidence="4 5">
    <name type="scientific">Wenzhouxiangella marina</name>
    <dbReference type="NCBI Taxonomy" id="1579979"/>
    <lineage>
        <taxon>Bacteria</taxon>
        <taxon>Pseudomonadati</taxon>
        <taxon>Pseudomonadota</taxon>
        <taxon>Gammaproteobacteria</taxon>
        <taxon>Chromatiales</taxon>
        <taxon>Wenzhouxiangellaceae</taxon>
        <taxon>Wenzhouxiangella</taxon>
    </lineage>
</organism>
<sequence>MRASDGLKAASDFQRVSLRTSVLFLLCWLVLLLSACSSDPLPLEVVEAPQDLGEMDRSVRSQFEQLWLDGGQSSPSPALRGNWGALAQWFHAYRYPDSAARSYANAILVEPAEPRWPYLLAVLLAEQGESARARELFQAALELAPRVQSIHVRLGDLARQGGDLDAAEAYYRQALSLSSTDAGARFGLGQLALLRGDAEMALHWLEPLSREQPDAAVLNYAMATALRLSGDLAGAQDLLERVPDENLHQIGLRQDDPWWTELLRIEQGSREVSRRAVQAVRRGEHQRAAVLFGIAVQRDPEGAEERLNWALALSRLGHHQQALEQIQEAVARAEPGSDLHARVRTEAARLQTQAGRPRQALAILENLLGERPEQTRARVQLASLLHSFGDLQGALRQYETLRELGDFSADLAFWQVAAHLALDRRDRAAEQLIEDLSNYPEARQLRLLQWRLMATEVSTDQDLLQSVLRQAVQAMGDPPGLLEAETQAMLYAALDEYEAAIAWQEAVTDALSAESEAASLQIARRRLTLYREGKRPSRAWEANERLIAVPLQNSPAELPSLH</sequence>
<reference evidence="4 5" key="1">
    <citation type="submission" date="2015-07" db="EMBL/GenBank/DDBJ databases">
        <authorList>
            <person name="Noorani M."/>
        </authorList>
    </citation>
    <scope>NUCLEOTIDE SEQUENCE [LARGE SCALE GENOMIC DNA]</scope>
    <source>
        <strain evidence="4 5">KCTC 42284</strain>
    </source>
</reference>
<dbReference type="PANTHER" id="PTHR45586">
    <property type="entry name" value="TPR REPEAT-CONTAINING PROTEIN PA4667"/>
    <property type="match status" value="1"/>
</dbReference>
<dbReference type="Proteomes" id="UP000066624">
    <property type="component" value="Chromosome"/>
</dbReference>
<accession>A0A0K0XV84</accession>